<feature type="compositionally biased region" description="Low complexity" evidence="8">
    <location>
        <begin position="343"/>
        <end position="356"/>
    </location>
</feature>
<evidence type="ECO:0000256" key="1">
    <source>
        <dbReference type="ARBA" id="ARBA00022475"/>
    </source>
</evidence>
<dbReference type="EMBL" id="BMZE01000004">
    <property type="protein sequence ID" value="GHA35310.1"/>
    <property type="molecule type" value="Genomic_DNA"/>
</dbReference>
<dbReference type="Pfam" id="PF02618">
    <property type="entry name" value="YceG"/>
    <property type="match status" value="1"/>
</dbReference>
<dbReference type="GO" id="GO:0005886">
    <property type="term" value="C:plasma membrane"/>
    <property type="evidence" value="ECO:0007669"/>
    <property type="project" value="UniProtKB-SubCell"/>
</dbReference>
<comment type="catalytic activity">
    <reaction evidence="7">
        <text>a peptidoglycan chain = a peptidoglycan chain with N-acetyl-1,6-anhydromuramyl-[peptide] at the reducing end + a peptidoglycan chain with N-acetylglucosamine at the non-reducing end.</text>
        <dbReference type="EC" id="4.2.2.29"/>
    </reaction>
</comment>
<dbReference type="InterPro" id="IPR003770">
    <property type="entry name" value="MLTG-like"/>
</dbReference>
<keyword evidence="5 7" id="KW-0456">Lyase</keyword>
<dbReference type="AlphaFoldDB" id="A0A918SDU9"/>
<dbReference type="PANTHER" id="PTHR30518">
    <property type="entry name" value="ENDOLYTIC MUREIN TRANSGLYCOSYLASE"/>
    <property type="match status" value="1"/>
</dbReference>
<evidence type="ECO:0000256" key="7">
    <source>
        <dbReference type="HAMAP-Rule" id="MF_02065"/>
    </source>
</evidence>
<dbReference type="PANTHER" id="PTHR30518:SF2">
    <property type="entry name" value="ENDOLYTIC MUREIN TRANSGLYCOSYLASE"/>
    <property type="match status" value="1"/>
</dbReference>
<dbReference type="HAMAP" id="MF_02065">
    <property type="entry name" value="MltG"/>
    <property type="match status" value="1"/>
</dbReference>
<feature type="site" description="Important for catalytic activity" evidence="7">
    <location>
        <position position="219"/>
    </location>
</feature>
<evidence type="ECO:0000256" key="8">
    <source>
        <dbReference type="SAM" id="MobiDB-lite"/>
    </source>
</evidence>
<evidence type="ECO:0000256" key="4">
    <source>
        <dbReference type="ARBA" id="ARBA00023136"/>
    </source>
</evidence>
<evidence type="ECO:0000256" key="5">
    <source>
        <dbReference type="ARBA" id="ARBA00023239"/>
    </source>
</evidence>
<reference evidence="9" key="1">
    <citation type="journal article" date="2014" name="Int. J. Syst. Evol. Microbiol.">
        <title>Complete genome sequence of Corynebacterium casei LMG S-19264T (=DSM 44701T), isolated from a smear-ripened cheese.</title>
        <authorList>
            <consortium name="US DOE Joint Genome Institute (JGI-PGF)"/>
            <person name="Walter F."/>
            <person name="Albersmeier A."/>
            <person name="Kalinowski J."/>
            <person name="Ruckert C."/>
        </authorList>
    </citation>
    <scope>NUCLEOTIDE SEQUENCE</scope>
    <source>
        <strain evidence="9">KCTC 32437</strain>
    </source>
</reference>
<feature type="transmembrane region" description="Helical" evidence="7">
    <location>
        <begin position="20"/>
        <end position="44"/>
    </location>
</feature>
<organism evidence="9 10">
    <name type="scientific">Devosia pacifica</name>
    <dbReference type="NCBI Taxonomy" id="1335967"/>
    <lineage>
        <taxon>Bacteria</taxon>
        <taxon>Pseudomonadati</taxon>
        <taxon>Pseudomonadota</taxon>
        <taxon>Alphaproteobacteria</taxon>
        <taxon>Hyphomicrobiales</taxon>
        <taxon>Devosiaceae</taxon>
        <taxon>Devosia</taxon>
    </lineage>
</organism>
<dbReference type="Proteomes" id="UP000646579">
    <property type="component" value="Unassembled WGS sequence"/>
</dbReference>
<dbReference type="Gene3D" id="3.30.160.60">
    <property type="entry name" value="Classic Zinc Finger"/>
    <property type="match status" value="1"/>
</dbReference>
<evidence type="ECO:0000313" key="10">
    <source>
        <dbReference type="Proteomes" id="UP000646579"/>
    </source>
</evidence>
<keyword evidence="4 7" id="KW-0472">Membrane</keyword>
<keyword evidence="2 7" id="KW-0812">Transmembrane</keyword>
<gene>
    <name evidence="7" type="primary">mltG</name>
    <name evidence="9" type="ORF">GCM10007989_34050</name>
</gene>
<proteinExistence type="inferred from homology"/>
<dbReference type="GO" id="GO:0008932">
    <property type="term" value="F:lytic endotransglycosylase activity"/>
    <property type="evidence" value="ECO:0007669"/>
    <property type="project" value="UniProtKB-UniRule"/>
</dbReference>
<comment type="caution">
    <text evidence="9">The sequence shown here is derived from an EMBL/GenBank/DDBJ whole genome shotgun (WGS) entry which is preliminary data.</text>
</comment>
<name>A0A918SDU9_9HYPH</name>
<evidence type="ECO:0000256" key="2">
    <source>
        <dbReference type="ARBA" id="ARBA00022692"/>
    </source>
</evidence>
<keyword evidence="1 7" id="KW-1003">Cell membrane</keyword>
<comment type="function">
    <text evidence="7">Functions as a peptidoglycan terminase that cleaves nascent peptidoglycan strands endolytically to terminate their elongation.</text>
</comment>
<evidence type="ECO:0000256" key="6">
    <source>
        <dbReference type="ARBA" id="ARBA00023316"/>
    </source>
</evidence>
<reference evidence="9" key="2">
    <citation type="submission" date="2020-09" db="EMBL/GenBank/DDBJ databases">
        <authorList>
            <person name="Sun Q."/>
            <person name="Kim S."/>
        </authorList>
    </citation>
    <scope>NUCLEOTIDE SEQUENCE</scope>
    <source>
        <strain evidence="9">KCTC 32437</strain>
    </source>
</reference>
<evidence type="ECO:0000256" key="3">
    <source>
        <dbReference type="ARBA" id="ARBA00022989"/>
    </source>
</evidence>
<dbReference type="GO" id="GO:0071555">
    <property type="term" value="P:cell wall organization"/>
    <property type="evidence" value="ECO:0007669"/>
    <property type="project" value="UniProtKB-KW"/>
</dbReference>
<dbReference type="GO" id="GO:0009252">
    <property type="term" value="P:peptidoglycan biosynthetic process"/>
    <property type="evidence" value="ECO:0007669"/>
    <property type="project" value="UniProtKB-UniRule"/>
</dbReference>
<accession>A0A918SDU9</accession>
<protein>
    <recommendedName>
        <fullName evidence="7">Endolytic murein transglycosylase</fullName>
        <ecNumber evidence="7">4.2.2.29</ecNumber>
    </recommendedName>
    <alternativeName>
        <fullName evidence="7">Peptidoglycan lytic transglycosylase</fullName>
    </alternativeName>
    <alternativeName>
        <fullName evidence="7">Peptidoglycan polymerization terminase</fullName>
    </alternativeName>
</protein>
<keyword evidence="10" id="KW-1185">Reference proteome</keyword>
<comment type="similarity">
    <text evidence="7">Belongs to the transglycosylase MltG family.</text>
</comment>
<feature type="region of interest" description="Disordered" evidence="8">
    <location>
        <begin position="343"/>
        <end position="376"/>
    </location>
</feature>
<comment type="subcellular location">
    <subcellularLocation>
        <location evidence="7">Cell inner membrane</location>
        <topology evidence="7">Single-pass membrane protein</topology>
    </subcellularLocation>
</comment>
<dbReference type="RefSeq" id="WP_189426996.1">
    <property type="nucleotide sequence ID" value="NZ_BMZE01000004.1"/>
</dbReference>
<keyword evidence="3 7" id="KW-1133">Transmembrane helix</keyword>
<sequence length="376" mass="41731">MANRKTRRTRPRRRNGFVELVNGVLSLIVFAMLLVGGVLFYGAWQFYGEGPTAEETTFRVEAGNNLSTVATRLEEQGLIANQYIFQLGGRALDHQTNIKAGDFRIPPGSSMSEILRELTQGDPIRYAVTIPEGWTSWEVVQRLNREDNLTGEIDALPAEGSILPGSYDYTPQDARQSVLDRMQQAMDEAVEEIWAGREDNLPLETPEELVTLASIVEKETGVPEERPQVAAVFVNRLKVPMRLQSDPTIIYGITRGQSTLGRGLRRSEIEQETPYNTYQVDGLPPTPIANPGIESLRAVAHPDEHAYLYFVAAGPVPSDGHVFAETYAEHRENVARWREIEQEAAAQAEQEAQAAKDAIEAAEAETEDEEAAPVTE</sequence>
<feature type="compositionally biased region" description="Acidic residues" evidence="8">
    <location>
        <begin position="360"/>
        <end position="376"/>
    </location>
</feature>
<evidence type="ECO:0000313" key="9">
    <source>
        <dbReference type="EMBL" id="GHA35310.1"/>
    </source>
</evidence>
<dbReference type="NCBIfam" id="TIGR00247">
    <property type="entry name" value="endolytic transglycosylase MltG"/>
    <property type="match status" value="1"/>
</dbReference>
<dbReference type="EC" id="4.2.2.29" evidence="7"/>
<keyword evidence="7" id="KW-0997">Cell inner membrane</keyword>
<keyword evidence="6 7" id="KW-0961">Cell wall biogenesis/degradation</keyword>
<dbReference type="Gene3D" id="3.30.1490.480">
    <property type="entry name" value="Endolytic murein transglycosylase"/>
    <property type="match status" value="1"/>
</dbReference>
<dbReference type="CDD" id="cd08010">
    <property type="entry name" value="MltG_like"/>
    <property type="match status" value="1"/>
</dbReference>